<dbReference type="EMBL" id="BMYD01000002">
    <property type="protein sequence ID" value="GHA78939.1"/>
    <property type="molecule type" value="Genomic_DNA"/>
</dbReference>
<evidence type="ECO:0000313" key="1">
    <source>
        <dbReference type="EMBL" id="GHA78939.1"/>
    </source>
</evidence>
<gene>
    <name evidence="1" type="ORF">GCM10007067_15450</name>
</gene>
<comment type="caution">
    <text evidence="1">The sequence shown here is derived from an EMBL/GenBank/DDBJ whole genome shotgun (WGS) entry which is preliminary data.</text>
</comment>
<dbReference type="Proteomes" id="UP000646426">
    <property type="component" value="Unassembled WGS sequence"/>
</dbReference>
<evidence type="ECO:0000313" key="2">
    <source>
        <dbReference type="Proteomes" id="UP000646426"/>
    </source>
</evidence>
<keyword evidence="2" id="KW-1185">Reference proteome</keyword>
<organism evidence="1 2">
    <name type="scientific">Cognatilysobacter bugurensis</name>
    <dbReference type="NCBI Taxonomy" id="543356"/>
    <lineage>
        <taxon>Bacteria</taxon>
        <taxon>Pseudomonadati</taxon>
        <taxon>Pseudomonadota</taxon>
        <taxon>Gammaproteobacteria</taxon>
        <taxon>Lysobacterales</taxon>
        <taxon>Lysobacteraceae</taxon>
        <taxon>Cognatilysobacter</taxon>
    </lineage>
</organism>
<reference evidence="1" key="2">
    <citation type="submission" date="2020-09" db="EMBL/GenBank/DDBJ databases">
        <authorList>
            <person name="Sun Q."/>
            <person name="Kim S."/>
        </authorList>
    </citation>
    <scope>NUCLEOTIDE SEQUENCE</scope>
    <source>
        <strain evidence="1">KCTC 23077</strain>
    </source>
</reference>
<dbReference type="AlphaFoldDB" id="A0A918W7X2"/>
<name>A0A918W7X2_9GAMM</name>
<proteinExistence type="predicted"/>
<dbReference type="RefSeq" id="WP_189455091.1">
    <property type="nucleotide sequence ID" value="NZ_BMYD01000002.1"/>
</dbReference>
<sequence length="96" mass="10832">MSTDTKTPFDHVNDTLTQLKEMRHYSKGNVERLSTQWLLFDGELRKLKQAERIEDLMVRAGELHDAIEAEISELEELSVTLKPAAEDGAPVGATKH</sequence>
<accession>A0A918W7X2</accession>
<protein>
    <submittedName>
        <fullName evidence="1">Uncharacterized protein</fullName>
    </submittedName>
</protein>
<reference evidence="1" key="1">
    <citation type="journal article" date="2014" name="Int. J. Syst. Evol. Microbiol.">
        <title>Complete genome sequence of Corynebacterium casei LMG S-19264T (=DSM 44701T), isolated from a smear-ripened cheese.</title>
        <authorList>
            <consortium name="US DOE Joint Genome Institute (JGI-PGF)"/>
            <person name="Walter F."/>
            <person name="Albersmeier A."/>
            <person name="Kalinowski J."/>
            <person name="Ruckert C."/>
        </authorList>
    </citation>
    <scope>NUCLEOTIDE SEQUENCE</scope>
    <source>
        <strain evidence="1">KCTC 23077</strain>
    </source>
</reference>